<dbReference type="Pfam" id="PF11776">
    <property type="entry name" value="RcnB"/>
    <property type="match status" value="1"/>
</dbReference>
<comment type="caution">
    <text evidence="3">The sequence shown here is derived from an EMBL/GenBank/DDBJ whole genome shotgun (WGS) entry which is preliminary data.</text>
</comment>
<feature type="chain" id="PRO_5034268154" description="Integral membrane protein" evidence="2">
    <location>
        <begin position="26"/>
        <end position="143"/>
    </location>
</feature>
<feature type="region of interest" description="Disordered" evidence="1">
    <location>
        <begin position="24"/>
        <end position="54"/>
    </location>
</feature>
<dbReference type="EMBL" id="POUK01000007">
    <property type="protein sequence ID" value="PNF75252.1"/>
    <property type="molecule type" value="Genomic_DNA"/>
</dbReference>
<feature type="compositionally biased region" description="Basic and acidic residues" evidence="1">
    <location>
        <begin position="29"/>
        <end position="52"/>
    </location>
</feature>
<sequence>MLKHTRIGVAVALTALLGAIPAVQAQPPHDGKPGRGEKGNNHAPRYDQDYRRHGPSVDLGDVRITLRSHRDLLAPVGALPPGIEKNLARGKPLPPGIARKMDGRLLSHMPYYPGYEWRQVGRDVVLVAIATGIVYEILDNVFD</sequence>
<dbReference type="Proteomes" id="UP000235881">
    <property type="component" value="Unassembled WGS sequence"/>
</dbReference>
<evidence type="ECO:0000256" key="1">
    <source>
        <dbReference type="SAM" id="MobiDB-lite"/>
    </source>
</evidence>
<evidence type="ECO:0000256" key="2">
    <source>
        <dbReference type="SAM" id="SignalP"/>
    </source>
</evidence>
<dbReference type="RefSeq" id="WP_102829395.1">
    <property type="nucleotide sequence ID" value="NZ_CP065721.1"/>
</dbReference>
<proteinExistence type="predicted"/>
<reference evidence="3 4" key="1">
    <citation type="submission" date="2018-01" db="EMBL/GenBank/DDBJ databases">
        <title>Denitrification phenotypes of diverse strains of Pseudomonas stutzeri.</title>
        <authorList>
            <person name="Milligan D.A."/>
            <person name="Bergaust L."/>
            <person name="Bakken L.R."/>
            <person name="Frostegard A."/>
        </authorList>
    </citation>
    <scope>NUCLEOTIDE SEQUENCE [LARGE SCALE GENOMIC DNA]</scope>
    <source>
        <strain evidence="3 4">DSM 50238</strain>
    </source>
</reference>
<organism evidence="3 4">
    <name type="scientific">Stutzerimonas degradans</name>
    <dbReference type="NCBI Taxonomy" id="2968968"/>
    <lineage>
        <taxon>Bacteria</taxon>
        <taxon>Pseudomonadati</taxon>
        <taxon>Pseudomonadota</taxon>
        <taxon>Gammaproteobacteria</taxon>
        <taxon>Pseudomonadales</taxon>
        <taxon>Pseudomonadaceae</taxon>
        <taxon>Stutzerimonas</taxon>
    </lineage>
</organism>
<dbReference type="Gene3D" id="3.10.450.160">
    <property type="entry name" value="inner membrane protein cigr"/>
    <property type="match status" value="1"/>
</dbReference>
<dbReference type="AlphaFoldDB" id="A0A8E2U0N7"/>
<dbReference type="InterPro" id="IPR024572">
    <property type="entry name" value="RcnB"/>
</dbReference>
<dbReference type="NCBIfam" id="NF040487">
    <property type="entry name" value="T3SS_CigR_fam"/>
    <property type="match status" value="1"/>
</dbReference>
<keyword evidence="4" id="KW-1185">Reference proteome</keyword>
<feature type="signal peptide" evidence="2">
    <location>
        <begin position="1"/>
        <end position="25"/>
    </location>
</feature>
<accession>A0A8E2U0N7</accession>
<protein>
    <recommendedName>
        <fullName evidence="5">Integral membrane protein</fullName>
    </recommendedName>
</protein>
<evidence type="ECO:0000313" key="3">
    <source>
        <dbReference type="EMBL" id="PNF75252.1"/>
    </source>
</evidence>
<name>A0A8E2U0N7_9GAMM</name>
<gene>
    <name evidence="3" type="ORF">CXK95_16720</name>
</gene>
<keyword evidence="2" id="KW-0732">Signal</keyword>
<evidence type="ECO:0000313" key="4">
    <source>
        <dbReference type="Proteomes" id="UP000235881"/>
    </source>
</evidence>
<evidence type="ECO:0008006" key="5">
    <source>
        <dbReference type="Google" id="ProtNLM"/>
    </source>
</evidence>